<dbReference type="Gene3D" id="1.10.472.80">
    <property type="entry name" value="Ypt/Rab-GAP domain of gyp1p, domain 3"/>
    <property type="match status" value="1"/>
</dbReference>
<evidence type="ECO:0000313" key="3">
    <source>
        <dbReference type="EMBL" id="KCV72950.1"/>
    </source>
</evidence>
<proteinExistence type="predicted"/>
<name>A0A058ZEV9_FONAL</name>
<dbReference type="STRING" id="691883.A0A058ZEV9"/>
<dbReference type="PANTHER" id="PTHR22957:SF263">
    <property type="entry name" value="MITOTIC CHECK POINT PROTEIN BUB2"/>
    <property type="match status" value="1"/>
</dbReference>
<feature type="compositionally biased region" description="Polar residues" evidence="1">
    <location>
        <begin position="432"/>
        <end position="446"/>
    </location>
</feature>
<reference evidence="3" key="1">
    <citation type="submission" date="2013-04" db="EMBL/GenBank/DDBJ databases">
        <title>The Genome Sequence of Fonticula alba ATCC 38817.</title>
        <authorList>
            <consortium name="The Broad Institute Genomics Platform"/>
            <person name="Russ C."/>
            <person name="Cuomo C."/>
            <person name="Burger G."/>
            <person name="Gray M.W."/>
            <person name="Holland P.W.H."/>
            <person name="King N."/>
            <person name="Lang F.B.F."/>
            <person name="Roger A.J."/>
            <person name="Ruiz-Trillo I."/>
            <person name="Brown M."/>
            <person name="Walker B."/>
            <person name="Young S."/>
            <person name="Zeng Q."/>
            <person name="Gargeya S."/>
            <person name="Fitzgerald M."/>
            <person name="Haas B."/>
            <person name="Abouelleil A."/>
            <person name="Allen A.W."/>
            <person name="Alvarado L."/>
            <person name="Arachchi H.M."/>
            <person name="Berlin A.M."/>
            <person name="Chapman S.B."/>
            <person name="Gainer-Dewar J."/>
            <person name="Goldberg J."/>
            <person name="Griggs A."/>
            <person name="Gujja S."/>
            <person name="Hansen M."/>
            <person name="Howarth C."/>
            <person name="Imamovic A."/>
            <person name="Ireland A."/>
            <person name="Larimer J."/>
            <person name="McCowan C."/>
            <person name="Murphy C."/>
            <person name="Pearson M."/>
            <person name="Poon T.W."/>
            <person name="Priest M."/>
            <person name="Roberts A."/>
            <person name="Saif S."/>
            <person name="Shea T."/>
            <person name="Sisk P."/>
            <person name="Sykes S."/>
            <person name="Wortman J."/>
            <person name="Nusbaum C."/>
            <person name="Birren B."/>
        </authorList>
    </citation>
    <scope>NUCLEOTIDE SEQUENCE [LARGE SCALE GENOMIC DNA]</scope>
    <source>
        <strain evidence="3">ATCC 38817</strain>
    </source>
</reference>
<evidence type="ECO:0000259" key="2">
    <source>
        <dbReference type="PROSITE" id="PS50086"/>
    </source>
</evidence>
<dbReference type="InterPro" id="IPR035969">
    <property type="entry name" value="Rab-GAP_TBC_sf"/>
</dbReference>
<protein>
    <recommendedName>
        <fullName evidence="2">Rab-GAP TBC domain-containing protein</fullName>
    </recommendedName>
</protein>
<dbReference type="InterPro" id="IPR000195">
    <property type="entry name" value="Rab-GAP-TBC_dom"/>
</dbReference>
<dbReference type="GO" id="GO:0005096">
    <property type="term" value="F:GTPase activator activity"/>
    <property type="evidence" value="ECO:0007669"/>
    <property type="project" value="TreeGrafter"/>
</dbReference>
<dbReference type="Proteomes" id="UP000030693">
    <property type="component" value="Unassembled WGS sequence"/>
</dbReference>
<organism evidence="3">
    <name type="scientific">Fonticula alba</name>
    <name type="common">Slime mold</name>
    <dbReference type="NCBI Taxonomy" id="691883"/>
    <lineage>
        <taxon>Eukaryota</taxon>
        <taxon>Rotosphaerida</taxon>
        <taxon>Fonticulaceae</taxon>
        <taxon>Fonticula</taxon>
    </lineage>
</organism>
<sequence length="446" mass="47932">MALLQVKYERLLSAPWSVTLAPSANGEPSGTGADADAGNINSPVAIRARLNHLRRLVLLDGLPRSAPQSLRSRLWTVLLCDSDRPSAAAYSALIARGPSSVHSKICNDAFRTFRGDADFGDRVPEASLVRVLSAYAHTVADRRPGMVGSGPDAFSLSSTSPSSSASGFSSPDEGAGRGFGGPARSHRRSRSSNILLLQSDAEPTVPSPELLPTALQVGSPRLTAAGSPRTSPYVQGMNVLLAPILYITMPGEVDAFGLYRLLCSYYIPMYLVPSLDGVHMGCQIIDECLSFFDPELAAFFNSKNMPASLYSFPWVLTLSGAAKPLSEVLRLWDFLFAFGPHLNILIIVARLLQIRNALLSSPSPMRVFRNMPDLNAGHAISLTLQLVKSLPPGLFDRLNRHTWDSSLYTAAAGWTGPQSTPDHMPSTPLGMGTSSNYNTSESADEF</sequence>
<feature type="region of interest" description="Disordered" evidence="1">
    <location>
        <begin position="150"/>
        <end position="190"/>
    </location>
</feature>
<dbReference type="PANTHER" id="PTHR22957">
    <property type="entry name" value="TBC1 DOMAIN FAMILY MEMBER GTPASE-ACTIVATING PROTEIN"/>
    <property type="match status" value="1"/>
</dbReference>
<dbReference type="PROSITE" id="PS50086">
    <property type="entry name" value="TBC_RABGAP"/>
    <property type="match status" value="1"/>
</dbReference>
<gene>
    <name evidence="3" type="ORF">H696_00504</name>
</gene>
<dbReference type="OMA" id="CHKSEPQ"/>
<feature type="domain" description="Rab-GAP TBC" evidence="2">
    <location>
        <begin position="65"/>
        <end position="339"/>
    </location>
</feature>
<dbReference type="RefSeq" id="XP_009492651.1">
    <property type="nucleotide sequence ID" value="XM_009494376.1"/>
</dbReference>
<evidence type="ECO:0000256" key="1">
    <source>
        <dbReference type="SAM" id="MobiDB-lite"/>
    </source>
</evidence>
<dbReference type="SUPFAM" id="SSF47923">
    <property type="entry name" value="Ypt/Rab-GAP domain of gyp1p"/>
    <property type="match status" value="3"/>
</dbReference>
<dbReference type="Pfam" id="PF00566">
    <property type="entry name" value="RabGAP-TBC"/>
    <property type="match status" value="1"/>
</dbReference>
<feature type="compositionally biased region" description="Low complexity" evidence="1">
    <location>
        <begin position="155"/>
        <end position="170"/>
    </location>
</feature>
<evidence type="ECO:0000313" key="4">
    <source>
        <dbReference type="Proteomes" id="UP000030693"/>
    </source>
</evidence>
<accession>A0A058ZEV9</accession>
<dbReference type="EMBL" id="KB932201">
    <property type="protein sequence ID" value="KCV72950.1"/>
    <property type="molecule type" value="Genomic_DNA"/>
</dbReference>
<dbReference type="AlphaFoldDB" id="A0A058ZEV9"/>
<dbReference type="OrthoDB" id="10263206at2759"/>
<keyword evidence="4" id="KW-1185">Reference proteome</keyword>
<dbReference type="SMART" id="SM00164">
    <property type="entry name" value="TBC"/>
    <property type="match status" value="1"/>
</dbReference>
<feature type="region of interest" description="Disordered" evidence="1">
    <location>
        <begin position="416"/>
        <end position="446"/>
    </location>
</feature>
<dbReference type="GeneID" id="20525229"/>
<dbReference type="eggNOG" id="KOG2058">
    <property type="taxonomic scope" value="Eukaryota"/>
</dbReference>